<dbReference type="GO" id="GO:0005743">
    <property type="term" value="C:mitochondrial inner membrane"/>
    <property type="evidence" value="ECO:0007669"/>
    <property type="project" value="UniProtKB-SubCell"/>
</dbReference>
<dbReference type="PROSITE" id="PS00440">
    <property type="entry name" value="ACYLTRANSF_C_2"/>
    <property type="match status" value="1"/>
</dbReference>
<keyword evidence="6" id="KW-0999">Mitochondrion inner membrane</keyword>
<dbReference type="PANTHER" id="PTHR22589">
    <property type="entry name" value="CARNITINE O-ACYLTRANSFERASE"/>
    <property type="match status" value="1"/>
</dbReference>
<evidence type="ECO:0000256" key="19">
    <source>
        <dbReference type="RuleBase" id="RU003801"/>
    </source>
</evidence>
<keyword evidence="13 19" id="KW-0012">Acyltransferase</keyword>
<dbReference type="InterPro" id="IPR039551">
    <property type="entry name" value="Cho/carn_acyl_trans"/>
</dbReference>
<evidence type="ECO:0000256" key="7">
    <source>
        <dbReference type="ARBA" id="ARBA00022832"/>
    </source>
</evidence>
<dbReference type="SUPFAM" id="SSF52777">
    <property type="entry name" value="CoA-dependent acyltransferases"/>
    <property type="match status" value="2"/>
</dbReference>
<accession>K0KKT5</accession>
<dbReference type="GO" id="GO:0005777">
    <property type="term" value="C:peroxisome"/>
    <property type="evidence" value="ECO:0007669"/>
    <property type="project" value="UniProtKB-SubCell"/>
</dbReference>
<evidence type="ECO:0000256" key="17">
    <source>
        <dbReference type="ARBA" id="ARBA00073438"/>
    </source>
</evidence>
<dbReference type="InterPro" id="IPR023213">
    <property type="entry name" value="CAT-like_dom_sf"/>
</dbReference>
<gene>
    <name evidence="21" type="ORF">BN7_5391</name>
</gene>
<keyword evidence="11" id="KW-0472">Membrane</keyword>
<keyword evidence="8" id="KW-0809">Transit peptide</keyword>
<evidence type="ECO:0000256" key="4">
    <source>
        <dbReference type="ARBA" id="ARBA00022448"/>
    </source>
</evidence>
<evidence type="ECO:0000256" key="5">
    <source>
        <dbReference type="ARBA" id="ARBA00022679"/>
    </source>
</evidence>
<comment type="catalytic activity">
    <reaction evidence="14">
        <text>(R)-carnitine + acetyl-CoA = O-acetyl-(R)-carnitine + CoA</text>
        <dbReference type="Rhea" id="RHEA:21136"/>
        <dbReference type="ChEBI" id="CHEBI:16347"/>
        <dbReference type="ChEBI" id="CHEBI:57287"/>
        <dbReference type="ChEBI" id="CHEBI:57288"/>
        <dbReference type="ChEBI" id="CHEBI:57589"/>
        <dbReference type="EC" id="2.3.1.7"/>
    </reaction>
</comment>
<dbReference type="GO" id="GO:0009437">
    <property type="term" value="P:carnitine metabolic process"/>
    <property type="evidence" value="ECO:0007669"/>
    <property type="project" value="TreeGrafter"/>
</dbReference>
<evidence type="ECO:0000256" key="16">
    <source>
        <dbReference type="ARBA" id="ARBA00066910"/>
    </source>
</evidence>
<evidence type="ECO:0000313" key="21">
    <source>
        <dbReference type="EMBL" id="CCH45805.1"/>
    </source>
</evidence>
<dbReference type="eggNOG" id="KOG3717">
    <property type="taxonomic scope" value="Eukaryota"/>
</dbReference>
<evidence type="ECO:0000256" key="8">
    <source>
        <dbReference type="ARBA" id="ARBA00022946"/>
    </source>
</evidence>
<dbReference type="EC" id="2.3.1.7" evidence="16"/>
<keyword evidence="4" id="KW-0813">Transport</keyword>
<evidence type="ECO:0000256" key="13">
    <source>
        <dbReference type="ARBA" id="ARBA00023315"/>
    </source>
</evidence>
<dbReference type="Gene3D" id="3.30.559.10">
    <property type="entry name" value="Chloramphenicol acetyltransferase-like domain"/>
    <property type="match status" value="1"/>
</dbReference>
<evidence type="ECO:0000256" key="10">
    <source>
        <dbReference type="ARBA" id="ARBA00023128"/>
    </source>
</evidence>
<dbReference type="InterPro" id="IPR000542">
    <property type="entry name" value="Carn_acyl_trans"/>
</dbReference>
<evidence type="ECO:0000256" key="18">
    <source>
        <dbReference type="PIRSR" id="PIRSR600542-1"/>
    </source>
</evidence>
<evidence type="ECO:0000313" key="22">
    <source>
        <dbReference type="Proteomes" id="UP000009328"/>
    </source>
</evidence>
<evidence type="ECO:0000256" key="2">
    <source>
        <dbReference type="ARBA" id="ARBA00004443"/>
    </source>
</evidence>
<dbReference type="AlphaFoldDB" id="K0KKT5"/>
<dbReference type="InParanoid" id="K0KKT5"/>
<dbReference type="InterPro" id="IPR042231">
    <property type="entry name" value="Cho/carn_acyl_trans_2"/>
</dbReference>
<evidence type="ECO:0000256" key="9">
    <source>
        <dbReference type="ARBA" id="ARBA00023098"/>
    </source>
</evidence>
<evidence type="ECO:0000256" key="12">
    <source>
        <dbReference type="ARBA" id="ARBA00023140"/>
    </source>
</evidence>
<keyword evidence="12" id="KW-0576">Peroxisome</keyword>
<keyword evidence="10" id="KW-0496">Mitochondrion</keyword>
<evidence type="ECO:0000256" key="6">
    <source>
        <dbReference type="ARBA" id="ARBA00022792"/>
    </source>
</evidence>
<reference evidence="21 22" key="1">
    <citation type="journal article" date="2012" name="Eukaryot. Cell">
        <title>Draft genome sequence of Wickerhamomyces ciferrii NRRL Y-1031 F-60-10.</title>
        <authorList>
            <person name="Schneider J."/>
            <person name="Andrea H."/>
            <person name="Blom J."/>
            <person name="Jaenicke S."/>
            <person name="Ruckert C."/>
            <person name="Schorsch C."/>
            <person name="Szczepanowski R."/>
            <person name="Farwick M."/>
            <person name="Goesmann A."/>
            <person name="Puhler A."/>
            <person name="Schaffer S."/>
            <person name="Tauch A."/>
            <person name="Kohler T."/>
            <person name="Brinkrolf K."/>
        </authorList>
    </citation>
    <scope>NUCLEOTIDE SEQUENCE [LARGE SCALE GENOMIC DNA]</scope>
    <source>
        <strain evidence="22">ATCC 14091 / BCRC 22168 / CBS 111 / JCM 3599 / NBRC 0793 / NRRL Y-1031 F-60-10</strain>
    </source>
</reference>
<keyword evidence="22" id="KW-1185">Reference proteome</keyword>
<feature type="domain" description="Choline/carnitine acyltransferase" evidence="20">
    <location>
        <begin position="38"/>
        <end position="611"/>
    </location>
</feature>
<feature type="active site" description="Proton acceptor" evidence="18">
    <location>
        <position position="339"/>
    </location>
</feature>
<dbReference type="GO" id="GO:0006631">
    <property type="term" value="P:fatty acid metabolic process"/>
    <property type="evidence" value="ECO:0007669"/>
    <property type="project" value="UniProtKB-KW"/>
</dbReference>
<evidence type="ECO:0000256" key="11">
    <source>
        <dbReference type="ARBA" id="ARBA00023136"/>
    </source>
</evidence>
<keyword evidence="9" id="KW-0443">Lipid metabolism</keyword>
<dbReference type="PANTHER" id="PTHR22589:SF103">
    <property type="entry name" value="CARNITINE O-ACETYL-TRANSFERASE, ISOFORM A-RELATED"/>
    <property type="match status" value="1"/>
</dbReference>
<evidence type="ECO:0000256" key="15">
    <source>
        <dbReference type="ARBA" id="ARBA00053195"/>
    </source>
</evidence>
<dbReference type="FunCoup" id="K0KKT5">
    <property type="interactions" value="209"/>
</dbReference>
<comment type="subcellular location">
    <subcellularLocation>
        <location evidence="2">Mitochondrion inner membrane</location>
        <topology evidence="2">Peripheral membrane protein</topology>
        <orientation evidence="2">Matrix side</orientation>
    </subcellularLocation>
    <subcellularLocation>
        <location evidence="1">Peroxisome</location>
    </subcellularLocation>
</comment>
<dbReference type="Gene3D" id="3.30.559.70">
    <property type="entry name" value="Choline/Carnitine o-acyltransferase, domain 2"/>
    <property type="match status" value="1"/>
</dbReference>
<comment type="function">
    <text evidence="15">Carnitine acetylase is specific for short chain fatty acids. Carnitine acetylase seems to affect the flux through the pyruvate dehydrogenase complex. It may be involved as well in the transport of acetyl-CoA into mitochondria.</text>
</comment>
<protein>
    <recommendedName>
        <fullName evidence="17">Carnitine O-acetyltransferase, mitochondrial</fullName>
        <ecNumber evidence="16">2.3.1.7</ecNumber>
    </recommendedName>
</protein>
<evidence type="ECO:0000256" key="14">
    <source>
        <dbReference type="ARBA" id="ARBA00052702"/>
    </source>
</evidence>
<dbReference type="Pfam" id="PF00755">
    <property type="entry name" value="Carn_acyltransf"/>
    <property type="match status" value="1"/>
</dbReference>
<keyword evidence="5 19" id="KW-0808">Transferase</keyword>
<dbReference type="STRING" id="1206466.K0KKT5"/>
<comment type="caution">
    <text evidence="21">The sequence shown here is derived from an EMBL/GenBank/DDBJ whole genome shotgun (WGS) entry which is preliminary data.</text>
</comment>
<evidence type="ECO:0000256" key="1">
    <source>
        <dbReference type="ARBA" id="ARBA00004275"/>
    </source>
</evidence>
<name>K0KKT5_WICCF</name>
<comment type="similarity">
    <text evidence="3 19">Belongs to the carnitine/choline acetyltransferase family.</text>
</comment>
<dbReference type="GO" id="GO:0004092">
    <property type="term" value="F:carnitine O-acetyltransferase activity"/>
    <property type="evidence" value="ECO:0007669"/>
    <property type="project" value="UniProtKB-EC"/>
</dbReference>
<organism evidence="21 22">
    <name type="scientific">Wickerhamomyces ciferrii (strain ATCC 14091 / BCRC 22168 / CBS 111 / JCM 3599 / NBRC 0793 / NRRL Y-1031 F-60-10)</name>
    <name type="common">Yeast</name>
    <name type="synonym">Pichia ciferrii</name>
    <dbReference type="NCBI Taxonomy" id="1206466"/>
    <lineage>
        <taxon>Eukaryota</taxon>
        <taxon>Fungi</taxon>
        <taxon>Dikarya</taxon>
        <taxon>Ascomycota</taxon>
        <taxon>Saccharomycotina</taxon>
        <taxon>Saccharomycetes</taxon>
        <taxon>Phaffomycetales</taxon>
        <taxon>Wickerhamomycetaceae</taxon>
        <taxon>Wickerhamomyces</taxon>
    </lineage>
</organism>
<proteinExistence type="inferred from homology"/>
<dbReference type="FunFam" id="3.30.559.70:FF:000007">
    <property type="entry name" value="Carnitine O-acetyltransferase, mitochondrial"/>
    <property type="match status" value="1"/>
</dbReference>
<dbReference type="Proteomes" id="UP000009328">
    <property type="component" value="Unassembled WGS sequence"/>
</dbReference>
<evidence type="ECO:0000259" key="20">
    <source>
        <dbReference type="Pfam" id="PF00755"/>
    </source>
</evidence>
<keyword evidence="7" id="KW-0276">Fatty acid metabolism</keyword>
<evidence type="ECO:0000256" key="3">
    <source>
        <dbReference type="ARBA" id="ARBA00005232"/>
    </source>
</evidence>
<dbReference type="EMBL" id="CAIF01000211">
    <property type="protein sequence ID" value="CCH45805.1"/>
    <property type="molecule type" value="Genomic_DNA"/>
</dbReference>
<sequence length="629" mass="72833">MLRLKPLTKLPSFKMPVKLYSTAIKGETFKHQDSLPPLPVPSIEKTKARYLQSIKPFVQSNEEYNKQVALVEDFFQNQGGKLHERLIEYSQGKSNWLSTFWDDYAYLQYNDPIVPYVSYFYGHRDLPVHLKDIGSNQIYKAIAIIDKTLDFVELIKNQTLPPEVIKGTPYCMNSFKVMFNNSRIPLKPGQDSNVFYDLFENGFITIVKNGHFFNLYTHDTQTNKRYPLSEIHKQLIKIIEISNNLNTPKENHQIGILTTLPRDQWYEAYTELRKSPINISSLDDIHKSSFLVSLDDDQPITYEDRAHYSWHGNGYNRYFDKPIQFFIAKNGYTGFIAEHSKMDGTPTLLLNEFVNREIWELQPKEFLSKLETTNLGDLEIKPKHLNFEISPLVQNHIKNGFINLQSEIDNHDVKVLHYNKFAKNEIKNFKTSPDAFIQVVLQLGIYKALGKLLPTYEAASTRRFSLGRTEATRSVSEEVKTLVENWSNPTVSNKQRSQDFQNAIKSHLDYIKAASAGEGIDRHFLGMKLLLNPDEKPHELYSDPLFNYSGTWLVSTSQLSSNYHDAYGWSEVNPIGWGFAYQINNDFLHVNICTRRSSGNKSEVMKYYIEEAFNEVYDVLSKEQSKAKL</sequence>
<dbReference type="HOGENOM" id="CLU_013513_5_1_1"/>